<dbReference type="PANTHER" id="PTHR31786:SF2">
    <property type="entry name" value="FANCONI ANEMIA CORE COMPLEX-ASSOCIATED PROTEIN 24"/>
    <property type="match status" value="1"/>
</dbReference>
<dbReference type="Gene3D" id="3.40.50.10130">
    <property type="match status" value="1"/>
</dbReference>
<keyword evidence="3" id="KW-1185">Reference proteome</keyword>
<reference evidence="2" key="1">
    <citation type="journal article" date="2023" name="G3 (Bethesda)">
        <title>Whole genome assembly and annotation of the endangered Caribbean coral Acropora cervicornis.</title>
        <authorList>
            <person name="Selwyn J.D."/>
            <person name="Vollmer S.V."/>
        </authorList>
    </citation>
    <scope>NUCLEOTIDE SEQUENCE</scope>
    <source>
        <strain evidence="2">K2</strain>
    </source>
</reference>
<evidence type="ECO:0000313" key="2">
    <source>
        <dbReference type="EMBL" id="KAK2566369.1"/>
    </source>
</evidence>
<dbReference type="Proteomes" id="UP001249851">
    <property type="component" value="Unassembled WGS sequence"/>
</dbReference>
<evidence type="ECO:0000259" key="1">
    <source>
        <dbReference type="Pfam" id="PF17949"/>
    </source>
</evidence>
<feature type="domain" description="Fanconi anemia core complex-associated protein 24 pseudonuclease" evidence="1">
    <location>
        <begin position="75"/>
        <end position="132"/>
    </location>
</feature>
<sequence length="133" mass="14878">MLSGVKVLVQVICTKCPERAEFRSVVAKAVVDIMDKLPVTLYASVVEWIKKIVINASGAHSNYCLFFESVIWLSLDSLQKVASFRKVVLSERTPLSSQYFLSLQKFVVIERDLVLLPVANSDEVGKILAQMVM</sequence>
<gene>
    <name evidence="2" type="ORF">P5673_009872</name>
</gene>
<comment type="caution">
    <text evidence="2">The sequence shown here is derived from an EMBL/GenBank/DDBJ whole genome shotgun (WGS) entry which is preliminary data.</text>
</comment>
<accession>A0AAD9QRW8</accession>
<evidence type="ECO:0000313" key="3">
    <source>
        <dbReference type="Proteomes" id="UP001249851"/>
    </source>
</evidence>
<dbReference type="PANTHER" id="PTHR31786">
    <property type="entry name" value="FANCONI ANEMIA CORE COMPLEX-ASSOCIATED PROTEIN 24"/>
    <property type="match status" value="1"/>
</dbReference>
<dbReference type="Pfam" id="PF17949">
    <property type="entry name" value="PND"/>
    <property type="match status" value="1"/>
</dbReference>
<dbReference type="GO" id="GO:0003682">
    <property type="term" value="F:chromatin binding"/>
    <property type="evidence" value="ECO:0007669"/>
    <property type="project" value="TreeGrafter"/>
</dbReference>
<organism evidence="2 3">
    <name type="scientific">Acropora cervicornis</name>
    <name type="common">Staghorn coral</name>
    <dbReference type="NCBI Taxonomy" id="6130"/>
    <lineage>
        <taxon>Eukaryota</taxon>
        <taxon>Metazoa</taxon>
        <taxon>Cnidaria</taxon>
        <taxon>Anthozoa</taxon>
        <taxon>Hexacorallia</taxon>
        <taxon>Scleractinia</taxon>
        <taxon>Astrocoeniina</taxon>
        <taxon>Acroporidae</taxon>
        <taxon>Acropora</taxon>
    </lineage>
</organism>
<dbReference type="InterPro" id="IPR040646">
    <property type="entry name" value="PND"/>
</dbReference>
<dbReference type="GO" id="GO:0036297">
    <property type="term" value="P:interstrand cross-link repair"/>
    <property type="evidence" value="ECO:0007669"/>
    <property type="project" value="InterPro"/>
</dbReference>
<proteinExistence type="predicted"/>
<protein>
    <recommendedName>
        <fullName evidence="1">Fanconi anemia core complex-associated protein 24 pseudonuclease domain-containing protein</fullName>
    </recommendedName>
</protein>
<reference evidence="2" key="2">
    <citation type="journal article" date="2023" name="Science">
        <title>Genomic signatures of disease resistance in endangered staghorn corals.</title>
        <authorList>
            <person name="Vollmer S.V."/>
            <person name="Selwyn J.D."/>
            <person name="Despard B.A."/>
            <person name="Roesel C.L."/>
        </authorList>
    </citation>
    <scope>NUCLEOTIDE SEQUENCE</scope>
    <source>
        <strain evidence="2">K2</strain>
    </source>
</reference>
<dbReference type="GO" id="GO:0043240">
    <property type="term" value="C:Fanconi anaemia nuclear complex"/>
    <property type="evidence" value="ECO:0007669"/>
    <property type="project" value="InterPro"/>
</dbReference>
<dbReference type="EMBL" id="JARQWQ010000017">
    <property type="protein sequence ID" value="KAK2566369.1"/>
    <property type="molecule type" value="Genomic_DNA"/>
</dbReference>
<dbReference type="InterPro" id="IPR026985">
    <property type="entry name" value="FAAP24"/>
</dbReference>
<dbReference type="AlphaFoldDB" id="A0AAD9QRW8"/>
<name>A0AAD9QRW8_ACRCE</name>